<organism evidence="1 2">
    <name type="scientific">Durusdinium trenchii</name>
    <dbReference type="NCBI Taxonomy" id="1381693"/>
    <lineage>
        <taxon>Eukaryota</taxon>
        <taxon>Sar</taxon>
        <taxon>Alveolata</taxon>
        <taxon>Dinophyceae</taxon>
        <taxon>Suessiales</taxon>
        <taxon>Symbiodiniaceae</taxon>
        <taxon>Durusdinium</taxon>
    </lineage>
</organism>
<comment type="caution">
    <text evidence="1">The sequence shown here is derived from an EMBL/GenBank/DDBJ whole genome shotgun (WGS) entry which is preliminary data.</text>
</comment>
<dbReference type="InterPro" id="IPR029044">
    <property type="entry name" value="Nucleotide-diphossugar_trans"/>
</dbReference>
<dbReference type="PANTHER" id="PTHR31306:SF4">
    <property type="entry name" value="ALPHA-1,2-GALACTOSYLTRANSFERASE"/>
    <property type="match status" value="1"/>
</dbReference>
<dbReference type="Pfam" id="PF05637">
    <property type="entry name" value="Glyco_transf_34"/>
    <property type="match status" value="3"/>
</dbReference>
<gene>
    <name evidence="1" type="ORF">SCF082_LOCUS46371</name>
</gene>
<dbReference type="PANTHER" id="PTHR31306">
    <property type="entry name" value="ALPHA-1,6-MANNOSYLTRANSFERASE MNN11-RELATED"/>
    <property type="match status" value="1"/>
</dbReference>
<reference evidence="1 2" key="1">
    <citation type="submission" date="2024-02" db="EMBL/GenBank/DDBJ databases">
        <authorList>
            <person name="Chen Y."/>
            <person name="Shah S."/>
            <person name="Dougan E. K."/>
            <person name="Thang M."/>
            <person name="Chan C."/>
        </authorList>
    </citation>
    <scope>NUCLEOTIDE SEQUENCE [LARGE SCALE GENOMIC DNA]</scope>
</reference>
<accession>A0ABP0REF9</accession>
<dbReference type="Gene3D" id="3.90.550.10">
    <property type="entry name" value="Spore Coat Polysaccharide Biosynthesis Protein SpsA, Chain A"/>
    <property type="match status" value="3"/>
</dbReference>
<dbReference type="Proteomes" id="UP001642464">
    <property type="component" value="Unassembled WGS sequence"/>
</dbReference>
<dbReference type="InterPro" id="IPR008630">
    <property type="entry name" value="Glyco_trans_34"/>
</dbReference>
<dbReference type="EMBL" id="CAXAMM010041352">
    <property type="protein sequence ID" value="CAK9098967.1"/>
    <property type="molecule type" value="Genomic_DNA"/>
</dbReference>
<evidence type="ECO:0000313" key="1">
    <source>
        <dbReference type="EMBL" id="CAK9098967.1"/>
    </source>
</evidence>
<name>A0ABP0REF9_9DINO</name>
<keyword evidence="2" id="KW-1185">Reference proteome</keyword>
<proteinExistence type="predicted"/>
<evidence type="ECO:0000313" key="2">
    <source>
        <dbReference type="Proteomes" id="UP001642464"/>
    </source>
</evidence>
<protein>
    <submittedName>
        <fullName evidence="1">Glycosyltransferase family 34 protein</fullName>
    </submittedName>
</protein>
<sequence>MAAPTVLGVEEGHAEEVLASQESVENKNLLGNGYSERDGNDACCRRRVSWLLCCSLLAVLLLLSLAFDQDLWARIHDWAQLFERSDSTPSSPSETFPLDPAEQISSETFQQSPQVAAARAREDPRRIPNATLSTLPWVVHRFAKPQAAPHMCLQCLMIPGVTKQILKDALRLQVEYARRHSYDLYTYVDDTDMLKTGRSPLWYKIRSTQYLIDSGTTGCDYIFWMDSAAVIMNMSFSLESLIHWNGMQDTDVVVSGDTLAVNLAQSLWKFSGFSRDLLEDMWNIGDVKLNETGSINVILGGCQPKDSQDQKVTCYNTMGKGQQNRDFARDVVYPGDNHRIAELVVNKSMLAHMKWVPKRTINAYPYGLLGGRFKLGDGDFLVNCPSVKGQQMLSSFVSSALQSAGLEEALELLPGGTDAVDEGPDVEQKPKDQGKDELASPRVRGKKDPRTIPNATLSTLPWVVHRFAKPQAAPHMCLQCLMIPGVTKQILKDALRLQVEYARRHGYDLYTYVDDIDMLKTGRSPLWYKIRSTQYLIDSGTTGCDYIFWMDSDAVIMNMSFSLESLIHWNGMQDTDVVVSGDTLAVNLAQSLWKFSGFSRDLLEDMWNIGNGAKVHLEETGSINVILGGCQPNDPQKRKNACYDKMDRWFNLKFAQQVYFPANNTMIAEVVVNKSLLPHMKWVPKRTMNSYPYGVYFGQYQLGDSDFIVHCPSRKGKMVLREYMDMGLQAAGLQIDLGALGRKDPSSIPNATLSSTPWVIHRFAAPSSKPHICLQCLMEKGFAEKDLFDVMRLQVEYARRHGYDLYTIVNEKTHRTLNPARSSQLLMSGGTGCDYIFWVEKNAVILDMNFRLEGLINWKGLPDTDLVVVGTEKEAVNFGAVLWKVSDFNLQLFKDLEDFGPVVDSNGDALSGAMNAMLGGCGKQNSYAEKQTCRKLQISEDLILRGDTVEIAKELSNKSLLTHVKWTPKRLLLAHPATVGFPKGEHEWDDPDFLVHCPGIWGSKAIRRFLDAKLVQFGLDPPPEDPGAAGRRDPTVIPNATLTSIPWVVHRFAKPGASPHMCMQCLMIPSVSKKSLQDVLRLQVEYARRHGYDLYTFIDERDRASTGRSPLWYKIKSTIYLIDSGTTGCDYIFWMDSDTVINNMSFSLESLIHWNGMQDTDVVVAGDTLAVNLAQSLWKFSRFSRDLLQDMWHIGSVPLEETGSINVILGGCQPLDNKTQKRSCYNHMDEGWRNKTFAQEVVFPGNDPRIRELVVNKSLLPHIKWVPKRTINAYPKGLYGGQHGKGDGDFIVHCPSRAGKMILSGFITTALQNAGLKP</sequence>